<organism evidence="13">
    <name type="scientific">Chlorella variabilis</name>
    <name type="common">Green alga</name>
    <dbReference type="NCBI Taxonomy" id="554065"/>
    <lineage>
        <taxon>Eukaryota</taxon>
        <taxon>Viridiplantae</taxon>
        <taxon>Chlorophyta</taxon>
        <taxon>core chlorophytes</taxon>
        <taxon>Trebouxiophyceae</taxon>
        <taxon>Chlorellales</taxon>
        <taxon>Chlorellaceae</taxon>
        <taxon>Chlorella clade</taxon>
        <taxon>Chlorella</taxon>
    </lineage>
</organism>
<dbReference type="PANTHER" id="PTHR12604:SF2">
    <property type="entry name" value="X-RAY REPAIR CROSS-COMPLEMENTING PROTEIN 6"/>
    <property type="match status" value="1"/>
</dbReference>
<dbReference type="SUPFAM" id="SSF100939">
    <property type="entry name" value="SPOC domain-like"/>
    <property type="match status" value="1"/>
</dbReference>
<dbReference type="RefSeq" id="XP_005845132.1">
    <property type="nucleotide sequence ID" value="XM_005845070.1"/>
</dbReference>
<keyword evidence="8" id="KW-0233">DNA recombination</keyword>
<dbReference type="Gene3D" id="3.40.50.410">
    <property type="entry name" value="von Willebrand factor, type A domain"/>
    <property type="match status" value="1"/>
</dbReference>
<dbReference type="GO" id="GO:0016787">
    <property type="term" value="F:hydrolase activity"/>
    <property type="evidence" value="ECO:0007669"/>
    <property type="project" value="UniProtKB-KW"/>
</dbReference>
<dbReference type="Gene3D" id="1.10.1600.10">
    <property type="match status" value="1"/>
</dbReference>
<proteinExistence type="predicted"/>
<evidence type="ECO:0000256" key="2">
    <source>
        <dbReference type="ARBA" id="ARBA00022741"/>
    </source>
</evidence>
<dbReference type="InterPro" id="IPR016194">
    <property type="entry name" value="SPOC-like_C_dom_sf"/>
</dbReference>
<dbReference type="SUPFAM" id="SSF53300">
    <property type="entry name" value="vWA-like"/>
    <property type="match status" value="1"/>
</dbReference>
<dbReference type="Gene3D" id="4.10.970.10">
    <property type="entry name" value="Ku70, bridge and pillars"/>
    <property type="match status" value="1"/>
</dbReference>
<keyword evidence="4" id="KW-0378">Hydrolase</keyword>
<dbReference type="GO" id="GO:0042162">
    <property type="term" value="F:telomeric DNA binding"/>
    <property type="evidence" value="ECO:0007669"/>
    <property type="project" value="InterPro"/>
</dbReference>
<dbReference type="PROSITE" id="PS50800">
    <property type="entry name" value="SAP"/>
    <property type="match status" value="1"/>
</dbReference>
<dbReference type="PANTHER" id="PTHR12604">
    <property type="entry name" value="KU AUTOANTIGEN DNA HELICASE"/>
    <property type="match status" value="1"/>
</dbReference>
<dbReference type="CDD" id="cd00788">
    <property type="entry name" value="KU70"/>
    <property type="match status" value="1"/>
</dbReference>
<keyword evidence="2" id="KW-0547">Nucleotide-binding</keyword>
<evidence type="ECO:0000256" key="8">
    <source>
        <dbReference type="ARBA" id="ARBA00023172"/>
    </source>
</evidence>
<evidence type="ECO:0000256" key="6">
    <source>
        <dbReference type="ARBA" id="ARBA00022840"/>
    </source>
</evidence>
<evidence type="ECO:0000259" key="11">
    <source>
        <dbReference type="PROSITE" id="PS50800"/>
    </source>
</evidence>
<keyword evidence="3" id="KW-0227">DNA damage</keyword>
<dbReference type="GeneID" id="17352374"/>
<dbReference type="Pfam" id="PF03731">
    <property type="entry name" value="Ku_N"/>
    <property type="match status" value="1"/>
</dbReference>
<dbReference type="Gene3D" id="2.40.290.10">
    <property type="match status" value="1"/>
</dbReference>
<sequence>MADVWDESVWGDDFEEPEEYEPSKERIVFLIDASPAMLEPCEVDEEGKEEEEKDFAGLSWLEAAAKVALHIMKQKIISAAGDEMAVLLYNAAAAKSAEVASDFEGCYLLQPLEQPGAESVRQLEDFSLSFFEKNVGSKEDAQCLISAFWMARHMCSSMKGPKATHRLLVFTRTELPFQRYDKGHDPSHRWRQLEGHLRTLRDAGTLVELYPMAPPAAAFDLQPFWRSVLLFLRGQATAGGGEGEEVAEEAQQVFRLRDLFTVVRSKAHKRRAVGSILWRLGKGLELAVKLYQMVQRQRIPPALKISGRTGHEVKAATAQIDKYTGEALEKDQILHYYFKKGNRYPKVYITPEETRQIKGVGQRGMTLLGFKPIRRGSGGCVVRWCCLKEHHQTRNSTFIYPDEKEVAGSATCFIALWDVMRETGTMAVCRVAPTKARTPTLVALLPQEETQYDDGSQATPPGMHLIYLPFMDDIRHPETSADFVGAVRHAPSESQVAAAEVLILELQLPAFDCGSVLNPALQRHYEVLESLAQGMEPCLVEDSSIGDPTLPGWEEEAGEGADDEEVAEVAARMQAILGFKEACGLTDDEPKKAGTKRAAAAPVDADAVAALGVEAKAAAGTLKSLTLDQLKMWLRSRGLTVGGKKDELIARIQNKLGA</sequence>
<dbReference type="AlphaFoldDB" id="E1ZM11"/>
<dbReference type="SMART" id="SM00513">
    <property type="entry name" value="SAP"/>
    <property type="match status" value="1"/>
</dbReference>
<dbReference type="InterPro" id="IPR036465">
    <property type="entry name" value="vWFA_dom_sf"/>
</dbReference>
<dbReference type="SUPFAM" id="SSF68906">
    <property type="entry name" value="SAP domain"/>
    <property type="match status" value="1"/>
</dbReference>
<protein>
    <recommendedName>
        <fullName evidence="11">SAP domain-containing protein</fullName>
    </recommendedName>
</protein>
<dbReference type="InterPro" id="IPR006165">
    <property type="entry name" value="Ku70"/>
</dbReference>
<name>E1ZM11_CHLVA</name>
<evidence type="ECO:0000256" key="5">
    <source>
        <dbReference type="ARBA" id="ARBA00022806"/>
    </source>
</evidence>
<dbReference type="InterPro" id="IPR027388">
    <property type="entry name" value="Ku70_bridge/pillars_dom_sf"/>
</dbReference>
<dbReference type="InterPro" id="IPR005161">
    <property type="entry name" value="Ku_N"/>
</dbReference>
<dbReference type="GO" id="GO:0004386">
    <property type="term" value="F:helicase activity"/>
    <property type="evidence" value="ECO:0007669"/>
    <property type="project" value="UniProtKB-KW"/>
</dbReference>
<dbReference type="SMART" id="SM00559">
    <property type="entry name" value="Ku78"/>
    <property type="match status" value="1"/>
</dbReference>
<dbReference type="FunCoup" id="E1ZM11">
    <property type="interactions" value="1809"/>
</dbReference>
<keyword evidence="5" id="KW-0347">Helicase</keyword>
<evidence type="ECO:0000256" key="4">
    <source>
        <dbReference type="ARBA" id="ARBA00022801"/>
    </source>
</evidence>
<evidence type="ECO:0000256" key="1">
    <source>
        <dbReference type="ARBA" id="ARBA00004123"/>
    </source>
</evidence>
<evidence type="ECO:0000313" key="13">
    <source>
        <dbReference type="Proteomes" id="UP000008141"/>
    </source>
</evidence>
<evidence type="ECO:0000256" key="9">
    <source>
        <dbReference type="ARBA" id="ARBA00023204"/>
    </source>
</evidence>
<dbReference type="InterPro" id="IPR047087">
    <property type="entry name" value="KU70_core_dom"/>
</dbReference>
<evidence type="ECO:0000313" key="12">
    <source>
        <dbReference type="EMBL" id="EFN53030.1"/>
    </source>
</evidence>
<keyword evidence="7" id="KW-0238">DNA-binding</keyword>
<dbReference type="GO" id="GO:0003690">
    <property type="term" value="F:double-stranded DNA binding"/>
    <property type="evidence" value="ECO:0007669"/>
    <property type="project" value="TreeGrafter"/>
</dbReference>
<dbReference type="InParanoid" id="E1ZM11"/>
<dbReference type="PIRSF" id="PIRSF003033">
    <property type="entry name" value="Ku70"/>
    <property type="match status" value="1"/>
</dbReference>
<comment type="subcellular location">
    <subcellularLocation>
        <location evidence="1">Nucleus</location>
    </subcellularLocation>
</comment>
<dbReference type="InterPro" id="IPR003034">
    <property type="entry name" value="SAP_dom"/>
</dbReference>
<dbReference type="STRING" id="554065.E1ZM11"/>
<dbReference type="GO" id="GO:0043564">
    <property type="term" value="C:Ku70:Ku80 complex"/>
    <property type="evidence" value="ECO:0007669"/>
    <property type="project" value="InterPro"/>
</dbReference>
<dbReference type="GO" id="GO:0006303">
    <property type="term" value="P:double-strand break repair via nonhomologous end joining"/>
    <property type="evidence" value="ECO:0007669"/>
    <property type="project" value="InterPro"/>
</dbReference>
<keyword evidence="6" id="KW-0067">ATP-binding</keyword>
<reference evidence="12 13" key="1">
    <citation type="journal article" date="2010" name="Plant Cell">
        <title>The Chlorella variabilis NC64A genome reveals adaptation to photosymbiosis, coevolution with viruses, and cryptic sex.</title>
        <authorList>
            <person name="Blanc G."/>
            <person name="Duncan G."/>
            <person name="Agarkova I."/>
            <person name="Borodovsky M."/>
            <person name="Gurnon J."/>
            <person name="Kuo A."/>
            <person name="Lindquist E."/>
            <person name="Lucas S."/>
            <person name="Pangilinan J."/>
            <person name="Polle J."/>
            <person name="Salamov A."/>
            <person name="Terry A."/>
            <person name="Yamada T."/>
            <person name="Dunigan D.D."/>
            <person name="Grigoriev I.V."/>
            <person name="Claverie J.M."/>
            <person name="Van Etten J.L."/>
        </authorList>
    </citation>
    <scope>NUCLEOTIDE SEQUENCE [LARGE SCALE GENOMIC DNA]</scope>
    <source>
        <strain evidence="12 13">NC64A</strain>
    </source>
</reference>
<dbReference type="EMBL" id="GL433853">
    <property type="protein sequence ID" value="EFN53030.1"/>
    <property type="molecule type" value="Genomic_DNA"/>
</dbReference>
<accession>E1ZM11</accession>
<dbReference type="Proteomes" id="UP000008141">
    <property type="component" value="Unassembled WGS sequence"/>
</dbReference>
<dbReference type="NCBIfam" id="TIGR00578">
    <property type="entry name" value="ku70"/>
    <property type="match status" value="1"/>
</dbReference>
<dbReference type="OrthoDB" id="3249161at2759"/>
<dbReference type="KEGG" id="cvr:CHLNCDRAFT_53981"/>
<dbReference type="InterPro" id="IPR006164">
    <property type="entry name" value="DNA_bd_Ku70/Ku80"/>
</dbReference>
<keyword evidence="10" id="KW-0539">Nucleus</keyword>
<dbReference type="Pfam" id="PF02735">
    <property type="entry name" value="Ku"/>
    <property type="match status" value="1"/>
</dbReference>
<dbReference type="Gene3D" id="1.10.720.30">
    <property type="entry name" value="SAP domain"/>
    <property type="match status" value="1"/>
</dbReference>
<dbReference type="GO" id="GO:0006310">
    <property type="term" value="P:DNA recombination"/>
    <property type="evidence" value="ECO:0007669"/>
    <property type="project" value="UniProtKB-KW"/>
</dbReference>
<dbReference type="OMA" id="FWANVKH"/>
<gene>
    <name evidence="12" type="ORF">CHLNCDRAFT_53981</name>
</gene>
<dbReference type="InterPro" id="IPR036361">
    <property type="entry name" value="SAP_dom_sf"/>
</dbReference>
<dbReference type="GO" id="GO:0005524">
    <property type="term" value="F:ATP binding"/>
    <property type="evidence" value="ECO:0007669"/>
    <property type="project" value="UniProtKB-KW"/>
</dbReference>
<evidence type="ECO:0000256" key="10">
    <source>
        <dbReference type="ARBA" id="ARBA00023242"/>
    </source>
</evidence>
<keyword evidence="13" id="KW-1185">Reference proteome</keyword>
<keyword evidence="9" id="KW-0234">DNA repair</keyword>
<evidence type="ECO:0000256" key="3">
    <source>
        <dbReference type="ARBA" id="ARBA00022763"/>
    </source>
</evidence>
<dbReference type="Pfam" id="PF02037">
    <property type="entry name" value="SAP"/>
    <property type="match status" value="1"/>
</dbReference>
<dbReference type="GO" id="GO:0000723">
    <property type="term" value="P:telomere maintenance"/>
    <property type="evidence" value="ECO:0007669"/>
    <property type="project" value="InterPro"/>
</dbReference>
<dbReference type="GO" id="GO:0003684">
    <property type="term" value="F:damaged DNA binding"/>
    <property type="evidence" value="ECO:0007669"/>
    <property type="project" value="InterPro"/>
</dbReference>
<evidence type="ECO:0000256" key="7">
    <source>
        <dbReference type="ARBA" id="ARBA00023125"/>
    </source>
</evidence>
<dbReference type="eggNOG" id="KOG2327">
    <property type="taxonomic scope" value="Eukaryota"/>
</dbReference>
<feature type="domain" description="SAP" evidence="11">
    <location>
        <begin position="622"/>
        <end position="656"/>
    </location>
</feature>